<sequence>MDPFNGATTSLPVPESFQAPQRTGTTALWTHLLRKDAQASNNIGIIPPIAPIDKNATTIRVLLHDTQANFEAFSARVDKLINVVEETKREIKATSTLFEREHDTLIGDVIDLVNRSQKEIQKSIGSPTQAPAIDAFFKDVDQRLEGLNQRLDAAHAFNQTHSQALQTQMQAILTLQEQQGTILASVLPLLPLVQSIPLHLESLKSDLRAAVQAEAVSITPKASIGFNQDQTLPLAKKRTHSDVDVDANFSSPMSSLLTAKRARLENAAEAPETISAGRDSETEALRPAMSSPDKEPPKSLIVTSLLKQLQRTSTSPTGLVNTLSASLGNATPRRPLADISLAQLERPPSIAGRLSSRSNTLLSRASSPLVLGITPSATRPPRMLRVHTSTSGSARDRNAPTGSYKTNSATAAIPALLTEKPKSSASNGNLLLTSALKTPVRAPSAAPIHPQKSTPLKSTPRHPVPEPPSSSNFTEPPQSEIPTTTKASAMCPPRPRPIRKNTQAPKPDIVPNTPMLPAQEKTPFTDGAIKSSPIINLAEGQRERRSPFRAGRRFIPLVDTDEEDEDE</sequence>
<dbReference type="Proteomes" id="UP000001194">
    <property type="component" value="Unassembled WGS sequence"/>
</dbReference>
<keyword evidence="3" id="KW-1185">Reference proteome</keyword>
<dbReference type="GeneID" id="6079456"/>
<protein>
    <submittedName>
        <fullName evidence="2">Predicted protein</fullName>
    </submittedName>
</protein>
<accession>B0DIK9</accession>
<dbReference type="OrthoDB" id="3270311at2759"/>
<feature type="compositionally biased region" description="Polar residues" evidence="1">
    <location>
        <begin position="311"/>
        <end position="329"/>
    </location>
</feature>
<gene>
    <name evidence="2" type="ORF">LACBIDRAFT_302906</name>
</gene>
<organism evidence="3">
    <name type="scientific">Laccaria bicolor (strain S238N-H82 / ATCC MYA-4686)</name>
    <name type="common">Bicoloured deceiver</name>
    <name type="synonym">Laccaria laccata var. bicolor</name>
    <dbReference type="NCBI Taxonomy" id="486041"/>
    <lineage>
        <taxon>Eukaryota</taxon>
        <taxon>Fungi</taxon>
        <taxon>Dikarya</taxon>
        <taxon>Basidiomycota</taxon>
        <taxon>Agaricomycotina</taxon>
        <taxon>Agaricomycetes</taxon>
        <taxon>Agaricomycetidae</taxon>
        <taxon>Agaricales</taxon>
        <taxon>Agaricineae</taxon>
        <taxon>Hydnangiaceae</taxon>
        <taxon>Laccaria</taxon>
    </lineage>
</organism>
<feature type="compositionally biased region" description="Polar residues" evidence="1">
    <location>
        <begin position="469"/>
        <end position="487"/>
    </location>
</feature>
<proteinExistence type="predicted"/>
<reference evidence="2 3" key="1">
    <citation type="journal article" date="2008" name="Nature">
        <title>The genome of Laccaria bicolor provides insights into mycorrhizal symbiosis.</title>
        <authorList>
            <person name="Martin F."/>
            <person name="Aerts A."/>
            <person name="Ahren D."/>
            <person name="Brun A."/>
            <person name="Danchin E.G.J."/>
            <person name="Duchaussoy F."/>
            <person name="Gibon J."/>
            <person name="Kohler A."/>
            <person name="Lindquist E."/>
            <person name="Pereda V."/>
            <person name="Salamov A."/>
            <person name="Shapiro H.J."/>
            <person name="Wuyts J."/>
            <person name="Blaudez D."/>
            <person name="Buee M."/>
            <person name="Brokstein P."/>
            <person name="Canbaeck B."/>
            <person name="Cohen D."/>
            <person name="Courty P.E."/>
            <person name="Coutinho P.M."/>
            <person name="Delaruelle C."/>
            <person name="Detter J.C."/>
            <person name="Deveau A."/>
            <person name="DiFazio S."/>
            <person name="Duplessis S."/>
            <person name="Fraissinet-Tachet L."/>
            <person name="Lucic E."/>
            <person name="Frey-Klett P."/>
            <person name="Fourrey C."/>
            <person name="Feussner I."/>
            <person name="Gay G."/>
            <person name="Grimwood J."/>
            <person name="Hoegger P.J."/>
            <person name="Jain P."/>
            <person name="Kilaru S."/>
            <person name="Labbe J."/>
            <person name="Lin Y.C."/>
            <person name="Legue V."/>
            <person name="Le Tacon F."/>
            <person name="Marmeisse R."/>
            <person name="Melayah D."/>
            <person name="Montanini B."/>
            <person name="Muratet M."/>
            <person name="Nehls U."/>
            <person name="Niculita-Hirzel H."/>
            <person name="Oudot-Le Secq M.P."/>
            <person name="Peter M."/>
            <person name="Quesneville H."/>
            <person name="Rajashekar B."/>
            <person name="Reich M."/>
            <person name="Rouhier N."/>
            <person name="Schmutz J."/>
            <person name="Yin T."/>
            <person name="Chalot M."/>
            <person name="Henrissat B."/>
            <person name="Kuees U."/>
            <person name="Lucas S."/>
            <person name="Van de Peer Y."/>
            <person name="Podila G.K."/>
            <person name="Polle A."/>
            <person name="Pukkila P.J."/>
            <person name="Richardson P.M."/>
            <person name="Rouze P."/>
            <person name="Sanders I.R."/>
            <person name="Stajich J.E."/>
            <person name="Tunlid A."/>
            <person name="Tuskan G."/>
            <person name="Grigoriev I.V."/>
        </authorList>
    </citation>
    <scope>NUCLEOTIDE SEQUENCE [LARGE SCALE GENOMIC DNA]</scope>
    <source>
        <strain evidence="3">S238N-H82 / ATCC MYA-4686</strain>
    </source>
</reference>
<dbReference type="RefSeq" id="XP_001883810.1">
    <property type="nucleotide sequence ID" value="XM_001883775.1"/>
</dbReference>
<dbReference type="HOGENOM" id="CLU_563907_0_0_1"/>
<dbReference type="EMBL" id="DS547112">
    <property type="protein sequence ID" value="EDR05706.1"/>
    <property type="molecule type" value="Genomic_DNA"/>
</dbReference>
<feature type="region of interest" description="Disordered" evidence="1">
    <location>
        <begin position="440"/>
        <end position="550"/>
    </location>
</feature>
<name>B0DIK9_LACBS</name>
<evidence type="ECO:0000256" key="1">
    <source>
        <dbReference type="SAM" id="MobiDB-lite"/>
    </source>
</evidence>
<dbReference type="STRING" id="486041.B0DIK9"/>
<feature type="region of interest" description="Disordered" evidence="1">
    <location>
        <begin position="267"/>
        <end position="298"/>
    </location>
</feature>
<feature type="region of interest" description="Disordered" evidence="1">
    <location>
        <begin position="311"/>
        <end position="332"/>
    </location>
</feature>
<evidence type="ECO:0000313" key="2">
    <source>
        <dbReference type="EMBL" id="EDR05706.1"/>
    </source>
</evidence>
<evidence type="ECO:0000313" key="3">
    <source>
        <dbReference type="Proteomes" id="UP000001194"/>
    </source>
</evidence>
<feature type="region of interest" description="Disordered" evidence="1">
    <location>
        <begin position="372"/>
        <end position="407"/>
    </location>
</feature>
<dbReference type="KEGG" id="lbc:LACBIDRAFT_302906"/>
<dbReference type="AlphaFoldDB" id="B0DIK9"/>
<dbReference type="InParanoid" id="B0DIK9"/>